<dbReference type="InterPro" id="IPR057326">
    <property type="entry name" value="KR_dom"/>
</dbReference>
<dbReference type="FunFam" id="3.40.50.720:FF:000084">
    <property type="entry name" value="Short-chain dehydrogenase reductase"/>
    <property type="match status" value="1"/>
</dbReference>
<dbReference type="GO" id="GO:0016491">
    <property type="term" value="F:oxidoreductase activity"/>
    <property type="evidence" value="ECO:0007669"/>
    <property type="project" value="UniProtKB-KW"/>
</dbReference>
<dbReference type="InterPro" id="IPR020904">
    <property type="entry name" value="Sc_DH/Rdtase_CS"/>
</dbReference>
<dbReference type="InterPro" id="IPR002347">
    <property type="entry name" value="SDR_fam"/>
</dbReference>
<proteinExistence type="inferred from homology"/>
<name>A0A0A2MXR4_9FLAO</name>
<comment type="similarity">
    <text evidence="1">Belongs to the short-chain dehydrogenases/reductases (SDR) family.</text>
</comment>
<dbReference type="EMBL" id="JRLY01000007">
    <property type="protein sequence ID" value="KGO93015.1"/>
    <property type="molecule type" value="Genomic_DNA"/>
</dbReference>
<evidence type="ECO:0000313" key="5">
    <source>
        <dbReference type="Proteomes" id="UP000030111"/>
    </source>
</evidence>
<dbReference type="Pfam" id="PF13561">
    <property type="entry name" value="adh_short_C2"/>
    <property type="match status" value="1"/>
</dbReference>
<comment type="caution">
    <text evidence="4">The sequence shown here is derived from an EMBL/GenBank/DDBJ whole genome shotgun (WGS) entry which is preliminary data.</text>
</comment>
<evidence type="ECO:0000313" key="4">
    <source>
        <dbReference type="EMBL" id="KGO93015.1"/>
    </source>
</evidence>
<organism evidence="4 5">
    <name type="scientific">Flavobacterium subsaxonicum WB 4.1-42 = DSM 21790</name>
    <dbReference type="NCBI Taxonomy" id="1121898"/>
    <lineage>
        <taxon>Bacteria</taxon>
        <taxon>Pseudomonadati</taxon>
        <taxon>Bacteroidota</taxon>
        <taxon>Flavobacteriia</taxon>
        <taxon>Flavobacteriales</taxon>
        <taxon>Flavobacteriaceae</taxon>
        <taxon>Flavobacterium</taxon>
    </lineage>
</organism>
<dbReference type="Proteomes" id="UP000030111">
    <property type="component" value="Unassembled WGS sequence"/>
</dbReference>
<gene>
    <name evidence="4" type="ORF">Q766_10370</name>
</gene>
<dbReference type="PRINTS" id="PR00081">
    <property type="entry name" value="GDHRDH"/>
</dbReference>
<dbReference type="PANTHER" id="PTHR43639:SF1">
    <property type="entry name" value="SHORT-CHAIN DEHYDROGENASE_REDUCTASE FAMILY PROTEIN"/>
    <property type="match status" value="1"/>
</dbReference>
<sequence>MSLILKGKVAIVTGASKGIGAGIAKSLAAAGAAVAVNYASSREGADKVVAQITSDGGRALAVQGSVSNANDVARIFNETKDAFGPIDIVVNNAGVYKFDAVEDITLEEFNHQFAINVYGPILTTQEALKHFPSSGGNIINISSVVSISPGPNSAIYSSTKGALDTLSRELAIELAPRNIRVNVVAPGLTETEGTETAGIKGSDFESTIIANTPLKRAGQPDDIARVVTFLASDDSAWLTGERISASGGLH</sequence>
<dbReference type="OrthoDB" id="9803333at2"/>
<accession>A0A0A2MXR4</accession>
<dbReference type="PANTHER" id="PTHR43639">
    <property type="entry name" value="OXIDOREDUCTASE, SHORT-CHAIN DEHYDROGENASE/REDUCTASE FAMILY (AFU_ORTHOLOGUE AFUA_5G02870)"/>
    <property type="match status" value="1"/>
</dbReference>
<dbReference type="PROSITE" id="PS00061">
    <property type="entry name" value="ADH_SHORT"/>
    <property type="match status" value="1"/>
</dbReference>
<dbReference type="SUPFAM" id="SSF51735">
    <property type="entry name" value="NAD(P)-binding Rossmann-fold domains"/>
    <property type="match status" value="1"/>
</dbReference>
<evidence type="ECO:0000256" key="1">
    <source>
        <dbReference type="ARBA" id="ARBA00006484"/>
    </source>
</evidence>
<keyword evidence="2" id="KW-0560">Oxidoreductase</keyword>
<dbReference type="SMART" id="SM00822">
    <property type="entry name" value="PKS_KR"/>
    <property type="match status" value="1"/>
</dbReference>
<protein>
    <submittedName>
        <fullName evidence="4">Oxidoreductase</fullName>
    </submittedName>
</protein>
<dbReference type="NCBIfam" id="NF005559">
    <property type="entry name" value="PRK07231.1"/>
    <property type="match status" value="1"/>
</dbReference>
<evidence type="ECO:0000256" key="2">
    <source>
        <dbReference type="ARBA" id="ARBA00023002"/>
    </source>
</evidence>
<dbReference type="Gene3D" id="3.40.50.720">
    <property type="entry name" value="NAD(P)-binding Rossmann-like Domain"/>
    <property type="match status" value="1"/>
</dbReference>
<reference evidence="4 5" key="1">
    <citation type="submission" date="2013-09" db="EMBL/GenBank/DDBJ databases">
        <authorList>
            <person name="Zeng Z."/>
            <person name="Chen C."/>
        </authorList>
    </citation>
    <scope>NUCLEOTIDE SEQUENCE [LARGE SCALE GENOMIC DNA]</scope>
    <source>
        <strain evidence="4 5">WB 4.1-42</strain>
    </source>
</reference>
<dbReference type="PRINTS" id="PR00080">
    <property type="entry name" value="SDRFAMILY"/>
</dbReference>
<dbReference type="STRING" id="1121898.GCA_000422725_02618"/>
<evidence type="ECO:0000259" key="3">
    <source>
        <dbReference type="SMART" id="SM00822"/>
    </source>
</evidence>
<dbReference type="AlphaFoldDB" id="A0A0A2MXR4"/>
<feature type="domain" description="Ketoreductase" evidence="3">
    <location>
        <begin position="8"/>
        <end position="178"/>
    </location>
</feature>
<dbReference type="eggNOG" id="COG1028">
    <property type="taxonomic scope" value="Bacteria"/>
</dbReference>
<dbReference type="RefSeq" id="WP_026992957.1">
    <property type="nucleotide sequence ID" value="NZ_JRLY01000007.1"/>
</dbReference>
<dbReference type="InterPro" id="IPR036291">
    <property type="entry name" value="NAD(P)-bd_dom_sf"/>
</dbReference>
<keyword evidence="5" id="KW-1185">Reference proteome</keyword>